<gene>
    <name evidence="7" type="primary">rnpA_2</name>
    <name evidence="7" type="ORF">SDC9_04250</name>
</gene>
<dbReference type="Gene3D" id="3.30.230.10">
    <property type="match status" value="1"/>
</dbReference>
<keyword evidence="5 7" id="KW-0378">Hydrolase</keyword>
<name>A0A644SVH7_9ZZZZ</name>
<dbReference type="InterPro" id="IPR020568">
    <property type="entry name" value="Ribosomal_Su5_D2-typ_SF"/>
</dbReference>
<comment type="caution">
    <text evidence="7">The sequence shown here is derived from an EMBL/GenBank/DDBJ whole genome shotgun (WGS) entry which is preliminary data.</text>
</comment>
<dbReference type="GO" id="GO:0000049">
    <property type="term" value="F:tRNA binding"/>
    <property type="evidence" value="ECO:0007669"/>
    <property type="project" value="InterPro"/>
</dbReference>
<dbReference type="InterPro" id="IPR000100">
    <property type="entry name" value="RNase_P"/>
</dbReference>
<dbReference type="GO" id="GO:0004526">
    <property type="term" value="F:ribonuclease P activity"/>
    <property type="evidence" value="ECO:0007669"/>
    <property type="project" value="UniProtKB-EC"/>
</dbReference>
<organism evidence="7">
    <name type="scientific">bioreactor metagenome</name>
    <dbReference type="NCBI Taxonomy" id="1076179"/>
    <lineage>
        <taxon>unclassified sequences</taxon>
        <taxon>metagenomes</taxon>
        <taxon>ecological metagenomes</taxon>
    </lineage>
</organism>
<dbReference type="PROSITE" id="PS00648">
    <property type="entry name" value="RIBONUCLEASE_P"/>
    <property type="match status" value="1"/>
</dbReference>
<evidence type="ECO:0000256" key="1">
    <source>
        <dbReference type="ARBA" id="ARBA00002663"/>
    </source>
</evidence>
<dbReference type="SUPFAM" id="SSF54211">
    <property type="entry name" value="Ribosomal protein S5 domain 2-like"/>
    <property type="match status" value="1"/>
</dbReference>
<dbReference type="GO" id="GO:0030677">
    <property type="term" value="C:ribonuclease P complex"/>
    <property type="evidence" value="ECO:0007669"/>
    <property type="project" value="TreeGrafter"/>
</dbReference>
<dbReference type="EC" id="3.1.26.5" evidence="7"/>
<dbReference type="InterPro" id="IPR020539">
    <property type="entry name" value="RNase_P_CS"/>
</dbReference>
<dbReference type="Pfam" id="PF00825">
    <property type="entry name" value="Ribonuclease_P"/>
    <property type="match status" value="1"/>
</dbReference>
<dbReference type="GO" id="GO:0042781">
    <property type="term" value="F:3'-tRNA processing endoribonuclease activity"/>
    <property type="evidence" value="ECO:0007669"/>
    <property type="project" value="TreeGrafter"/>
</dbReference>
<keyword evidence="3" id="KW-0540">Nuclease</keyword>
<evidence type="ECO:0000256" key="4">
    <source>
        <dbReference type="ARBA" id="ARBA00022759"/>
    </source>
</evidence>
<dbReference type="PANTHER" id="PTHR33992">
    <property type="entry name" value="RIBONUCLEASE P PROTEIN COMPONENT"/>
    <property type="match status" value="1"/>
</dbReference>
<dbReference type="AlphaFoldDB" id="A0A644SVH7"/>
<comment type="function">
    <text evidence="1">RNaseP catalyzes the removal of the 5'-leader sequence from pre-tRNA to produce the mature 5'-terminus. It can also cleave other RNA substrates such as 4.5S RNA. The protein component plays an auxiliary but essential role in vivo by binding to the 5'-leader sequence and broadening the substrate specificity of the ribozyme.</text>
</comment>
<dbReference type="HAMAP" id="MF_00227">
    <property type="entry name" value="RNase_P"/>
    <property type="match status" value="1"/>
</dbReference>
<keyword evidence="2" id="KW-0819">tRNA processing</keyword>
<evidence type="ECO:0000256" key="3">
    <source>
        <dbReference type="ARBA" id="ARBA00022722"/>
    </source>
</evidence>
<evidence type="ECO:0000313" key="7">
    <source>
        <dbReference type="EMBL" id="MPL58708.1"/>
    </source>
</evidence>
<dbReference type="EMBL" id="VSSQ01000007">
    <property type="protein sequence ID" value="MPL58708.1"/>
    <property type="molecule type" value="Genomic_DNA"/>
</dbReference>
<keyword evidence="4" id="KW-0255">Endonuclease</keyword>
<proteinExistence type="inferred from homology"/>
<dbReference type="NCBIfam" id="TIGR00188">
    <property type="entry name" value="rnpA"/>
    <property type="match status" value="1"/>
</dbReference>
<protein>
    <submittedName>
        <fullName evidence="7">Ribonuclease P protein component</fullName>
        <ecNumber evidence="7">3.1.26.5</ecNumber>
    </submittedName>
</protein>
<accession>A0A644SVH7</accession>
<dbReference type="InterPro" id="IPR014721">
    <property type="entry name" value="Ribsml_uS5_D2-typ_fold_subgr"/>
</dbReference>
<evidence type="ECO:0000256" key="5">
    <source>
        <dbReference type="ARBA" id="ARBA00022801"/>
    </source>
</evidence>
<keyword evidence="6" id="KW-0694">RNA-binding</keyword>
<dbReference type="PANTHER" id="PTHR33992:SF1">
    <property type="entry name" value="RIBONUCLEASE P PROTEIN COMPONENT"/>
    <property type="match status" value="1"/>
</dbReference>
<sequence>MFYRKDVLEEEKNYQHNRPPTKWPIFSMQGWKHIMYKLSKQHILKKNKNFQAIYRAGKSYSNKMMVIYVLPQKNSQRHIGFAAGKRLGNAVVRNRVKRILREVYRLNKHLLIQNVDLVFMGRQAMVKANSIVASKAFIDLCGKARLLAK</sequence>
<evidence type="ECO:0000256" key="2">
    <source>
        <dbReference type="ARBA" id="ARBA00022694"/>
    </source>
</evidence>
<evidence type="ECO:0000256" key="6">
    <source>
        <dbReference type="ARBA" id="ARBA00022884"/>
    </source>
</evidence>
<reference evidence="7" key="1">
    <citation type="submission" date="2019-08" db="EMBL/GenBank/DDBJ databases">
        <authorList>
            <person name="Kucharzyk K."/>
            <person name="Murdoch R.W."/>
            <person name="Higgins S."/>
            <person name="Loffler F."/>
        </authorList>
    </citation>
    <scope>NUCLEOTIDE SEQUENCE</scope>
</reference>